<dbReference type="RefSeq" id="WP_150646412.1">
    <property type="nucleotide sequence ID" value="NZ_CABPSO010000010.1"/>
</dbReference>
<keyword evidence="2" id="KW-1185">Reference proteome</keyword>
<reference evidence="1 2" key="1">
    <citation type="submission" date="2019-08" db="EMBL/GenBank/DDBJ databases">
        <authorList>
            <person name="Peeters C."/>
        </authorList>
    </citation>
    <scope>NUCLEOTIDE SEQUENCE [LARGE SCALE GENOMIC DNA]</scope>
    <source>
        <strain evidence="1 2">LMG 31119</strain>
    </source>
</reference>
<proteinExistence type="predicted"/>
<sequence>MAAYDEWIDLCDEYGAANDAVDEALGPVNAKFRAIADGTGQDNPSDAELDGLAEAVDTRTDVERRMKAFIDANT</sequence>
<evidence type="ECO:0000313" key="1">
    <source>
        <dbReference type="EMBL" id="VVE69291.1"/>
    </source>
</evidence>
<name>A0ABY6WM62_9BURK</name>
<protein>
    <submittedName>
        <fullName evidence="1">Uncharacterized protein</fullName>
    </submittedName>
</protein>
<gene>
    <name evidence="1" type="ORF">PPN31119_03236</name>
</gene>
<accession>A0ABY6WM62</accession>
<dbReference type="Proteomes" id="UP000361468">
    <property type="component" value="Unassembled WGS sequence"/>
</dbReference>
<dbReference type="EMBL" id="CABPSO010000010">
    <property type="protein sequence ID" value="VVE69291.1"/>
    <property type="molecule type" value="Genomic_DNA"/>
</dbReference>
<comment type="caution">
    <text evidence="1">The sequence shown here is derived from an EMBL/GenBank/DDBJ whole genome shotgun (WGS) entry which is preliminary data.</text>
</comment>
<organism evidence="1 2">
    <name type="scientific">Pandoraea pnomenusa</name>
    <dbReference type="NCBI Taxonomy" id="93220"/>
    <lineage>
        <taxon>Bacteria</taxon>
        <taxon>Pseudomonadati</taxon>
        <taxon>Pseudomonadota</taxon>
        <taxon>Betaproteobacteria</taxon>
        <taxon>Burkholderiales</taxon>
        <taxon>Burkholderiaceae</taxon>
        <taxon>Pandoraea</taxon>
    </lineage>
</organism>
<evidence type="ECO:0000313" key="2">
    <source>
        <dbReference type="Proteomes" id="UP000361468"/>
    </source>
</evidence>